<evidence type="ECO:0000313" key="1">
    <source>
        <dbReference type="EMBL" id="KAI4311959.1"/>
    </source>
</evidence>
<gene>
    <name evidence="1" type="ORF">MLD38_036820</name>
</gene>
<organism evidence="1 2">
    <name type="scientific">Melastoma candidum</name>
    <dbReference type="NCBI Taxonomy" id="119954"/>
    <lineage>
        <taxon>Eukaryota</taxon>
        <taxon>Viridiplantae</taxon>
        <taxon>Streptophyta</taxon>
        <taxon>Embryophyta</taxon>
        <taxon>Tracheophyta</taxon>
        <taxon>Spermatophyta</taxon>
        <taxon>Magnoliopsida</taxon>
        <taxon>eudicotyledons</taxon>
        <taxon>Gunneridae</taxon>
        <taxon>Pentapetalae</taxon>
        <taxon>rosids</taxon>
        <taxon>malvids</taxon>
        <taxon>Myrtales</taxon>
        <taxon>Melastomataceae</taxon>
        <taxon>Melastomatoideae</taxon>
        <taxon>Melastomateae</taxon>
        <taxon>Melastoma</taxon>
    </lineage>
</organism>
<sequence length="122" mass="14587">MKNVPLEEVFEILKISYDGLDWREKEIFLDIACFQTDEMPRKYADYLWEARYLYPKSGVKVLINKSLIKIDSNGDFWIHDQLRDMGREIIQSKGDGRPERRTRLWDPEDGLKIVLQKQVMSY</sequence>
<comment type="caution">
    <text evidence="1">The sequence shown here is derived from an EMBL/GenBank/DDBJ whole genome shotgun (WGS) entry which is preliminary data.</text>
</comment>
<dbReference type="EMBL" id="CM042890">
    <property type="protein sequence ID" value="KAI4311959.1"/>
    <property type="molecule type" value="Genomic_DNA"/>
</dbReference>
<dbReference type="Proteomes" id="UP001057402">
    <property type="component" value="Chromosome 11"/>
</dbReference>
<reference evidence="2" key="1">
    <citation type="journal article" date="2023" name="Front. Plant Sci.">
        <title>Chromosomal-level genome assembly of Melastoma candidum provides insights into trichome evolution.</title>
        <authorList>
            <person name="Zhong Y."/>
            <person name="Wu W."/>
            <person name="Sun C."/>
            <person name="Zou P."/>
            <person name="Liu Y."/>
            <person name="Dai S."/>
            <person name="Zhou R."/>
        </authorList>
    </citation>
    <scope>NUCLEOTIDE SEQUENCE [LARGE SCALE GENOMIC DNA]</scope>
</reference>
<proteinExistence type="predicted"/>
<protein>
    <submittedName>
        <fullName evidence="1">Uncharacterized protein</fullName>
    </submittedName>
</protein>
<evidence type="ECO:0000313" key="2">
    <source>
        <dbReference type="Proteomes" id="UP001057402"/>
    </source>
</evidence>
<keyword evidence="2" id="KW-1185">Reference proteome</keyword>
<accession>A0ACB9LMR1</accession>
<name>A0ACB9LMR1_9MYRT</name>